<dbReference type="Pfam" id="PF00072">
    <property type="entry name" value="Response_reg"/>
    <property type="match status" value="1"/>
</dbReference>
<dbReference type="SUPFAM" id="SSF52172">
    <property type="entry name" value="CheY-like"/>
    <property type="match status" value="1"/>
</dbReference>
<dbReference type="EMBL" id="JABUFE010000001">
    <property type="protein sequence ID" value="NSX53562.1"/>
    <property type="molecule type" value="Genomic_DNA"/>
</dbReference>
<comment type="caution">
    <text evidence="4">The sequence shown here is derived from an EMBL/GenBank/DDBJ whole genome shotgun (WGS) entry which is preliminary data.</text>
</comment>
<accession>A0ABX2IL30</accession>
<keyword evidence="5" id="KW-1185">Reference proteome</keyword>
<name>A0ABX2IL30_9RHOB</name>
<dbReference type="Gene3D" id="3.40.50.2300">
    <property type="match status" value="1"/>
</dbReference>
<dbReference type="PROSITE" id="PS50110">
    <property type="entry name" value="RESPONSE_REGULATORY"/>
    <property type="match status" value="1"/>
</dbReference>
<evidence type="ECO:0000313" key="5">
    <source>
        <dbReference type="Proteomes" id="UP000777935"/>
    </source>
</evidence>
<dbReference type="InterPro" id="IPR001932">
    <property type="entry name" value="PPM-type_phosphatase-like_dom"/>
</dbReference>
<organism evidence="4 5">
    <name type="scientific">Parasulfitobacter algicola</name>
    <dbReference type="NCBI Taxonomy" id="2614809"/>
    <lineage>
        <taxon>Bacteria</taxon>
        <taxon>Pseudomonadati</taxon>
        <taxon>Pseudomonadota</taxon>
        <taxon>Alphaproteobacteria</taxon>
        <taxon>Rhodobacterales</taxon>
        <taxon>Roseobacteraceae</taxon>
        <taxon>Parasulfitobacter</taxon>
    </lineage>
</organism>
<dbReference type="SUPFAM" id="SSF81606">
    <property type="entry name" value="PP2C-like"/>
    <property type="match status" value="1"/>
</dbReference>
<dbReference type="PANTHER" id="PTHR43156">
    <property type="entry name" value="STAGE II SPORULATION PROTEIN E-RELATED"/>
    <property type="match status" value="1"/>
</dbReference>
<evidence type="ECO:0000256" key="2">
    <source>
        <dbReference type="PROSITE-ProRule" id="PRU00169"/>
    </source>
</evidence>
<dbReference type="Proteomes" id="UP000777935">
    <property type="component" value="Unassembled WGS sequence"/>
</dbReference>
<dbReference type="CDD" id="cd17574">
    <property type="entry name" value="REC_OmpR"/>
    <property type="match status" value="1"/>
</dbReference>
<keyword evidence="1" id="KW-0378">Hydrolase</keyword>
<dbReference type="RefSeq" id="WP_174134679.1">
    <property type="nucleotide sequence ID" value="NZ_JABUFE010000001.1"/>
</dbReference>
<dbReference type="Gene3D" id="3.60.40.10">
    <property type="entry name" value="PPM-type phosphatase domain"/>
    <property type="match status" value="1"/>
</dbReference>
<reference evidence="4 5" key="1">
    <citation type="submission" date="2020-06" db="EMBL/GenBank/DDBJ databases">
        <title>Sulfitobacter algicola sp. nov., isolated from green algae.</title>
        <authorList>
            <person name="Wang C."/>
        </authorList>
    </citation>
    <scope>NUCLEOTIDE SEQUENCE [LARGE SCALE GENOMIC DNA]</scope>
    <source>
        <strain evidence="4 5">1151</strain>
    </source>
</reference>
<dbReference type="InterPro" id="IPR036457">
    <property type="entry name" value="PPM-type-like_dom_sf"/>
</dbReference>
<sequence>MAIEIADDGLKSPVDDQTSIKRVLVVDDSRLQRRILAASLVRWGYEVIEASSGEEALAICQTDTIHFVVSDWMMPGMNGLEFCREFRALDRSKYGYFILLTSKSEKRDVVQGLDIGADDFLIKPVNALELRSRISAGERILQMQQELVEKNRLVSSTLDELRALYNSLDNDLLEAKKLQQSLVPERVKDFGPAQVSLLLESSGHVGGDLVGFYQINETSIGLFAIDVSGHGISSALMTARLAGYLSGTNPNQNIALKNVDGRFIGRSPARVARYLNEQIFNEIDTELYFTLVLAHFDLRTGKVVMTQAGHPHPVVQRRDGQTEVLGTGGLPIGLIPGATYDEFEVQLQPGDRILIASDGVNECMNPAQELFGDERIDEILSQNVDGRGDELLNTIHEHLVTFSEGQEFSDDVSAILLEYQPEK</sequence>
<dbReference type="PANTHER" id="PTHR43156:SF2">
    <property type="entry name" value="STAGE II SPORULATION PROTEIN E"/>
    <property type="match status" value="1"/>
</dbReference>
<protein>
    <submittedName>
        <fullName evidence="4">SpoIIE family protein phosphatase</fullName>
    </submittedName>
</protein>
<gene>
    <name evidence="4" type="ORF">HRQ87_01995</name>
</gene>
<dbReference type="SMART" id="SM00331">
    <property type="entry name" value="PP2C_SIG"/>
    <property type="match status" value="1"/>
</dbReference>
<dbReference type="InterPro" id="IPR011006">
    <property type="entry name" value="CheY-like_superfamily"/>
</dbReference>
<feature type="modified residue" description="4-aspartylphosphate" evidence="2">
    <location>
        <position position="71"/>
    </location>
</feature>
<dbReference type="SMART" id="SM00448">
    <property type="entry name" value="REC"/>
    <property type="match status" value="1"/>
</dbReference>
<feature type="domain" description="Response regulatory" evidence="3">
    <location>
        <begin position="22"/>
        <end position="138"/>
    </location>
</feature>
<keyword evidence="2" id="KW-0597">Phosphoprotein</keyword>
<evidence type="ECO:0000313" key="4">
    <source>
        <dbReference type="EMBL" id="NSX53562.1"/>
    </source>
</evidence>
<proteinExistence type="predicted"/>
<dbReference type="Pfam" id="PF07228">
    <property type="entry name" value="SpoIIE"/>
    <property type="match status" value="1"/>
</dbReference>
<dbReference type="InterPro" id="IPR001789">
    <property type="entry name" value="Sig_transdc_resp-reg_receiver"/>
</dbReference>
<dbReference type="InterPro" id="IPR052016">
    <property type="entry name" value="Bact_Sigma-Reg"/>
</dbReference>
<evidence type="ECO:0000259" key="3">
    <source>
        <dbReference type="PROSITE" id="PS50110"/>
    </source>
</evidence>
<evidence type="ECO:0000256" key="1">
    <source>
        <dbReference type="ARBA" id="ARBA00022801"/>
    </source>
</evidence>